<evidence type="ECO:0000256" key="3">
    <source>
        <dbReference type="PIRSR" id="PIRSR006615-2"/>
    </source>
</evidence>
<accession>A0AAU7C0N1</accession>
<dbReference type="PANTHER" id="PTHR34217">
    <property type="entry name" value="METAL-DEPENDENT CARBOXYPEPTIDASE"/>
    <property type="match status" value="1"/>
</dbReference>
<feature type="binding site" evidence="2">
    <location>
        <position position="267"/>
    </location>
    <ligand>
        <name>Zn(2+)</name>
        <dbReference type="ChEBI" id="CHEBI:29105"/>
        <note>catalytic</note>
    </ligand>
</feature>
<feature type="binding site" evidence="2">
    <location>
        <position position="263"/>
    </location>
    <ligand>
        <name>Zn(2+)</name>
        <dbReference type="ChEBI" id="CHEBI:29105"/>
        <note>catalytic</note>
    </ligand>
</feature>
<keyword evidence="1" id="KW-0645">Protease</keyword>
<dbReference type="EMBL" id="CP157197">
    <property type="protein sequence ID" value="XBG66720.1"/>
    <property type="molecule type" value="Genomic_DNA"/>
</dbReference>
<feature type="binding site" evidence="2">
    <location>
        <position position="293"/>
    </location>
    <ligand>
        <name>Zn(2+)</name>
        <dbReference type="ChEBI" id="CHEBI:29105"/>
        <note>catalytic</note>
    </ligand>
</feature>
<dbReference type="PANTHER" id="PTHR34217:SF1">
    <property type="entry name" value="CARBOXYPEPTIDASE 1"/>
    <property type="match status" value="1"/>
</dbReference>
<dbReference type="SUPFAM" id="SSF55486">
    <property type="entry name" value="Metalloproteases ('zincins'), catalytic domain"/>
    <property type="match status" value="1"/>
</dbReference>
<keyword evidence="1" id="KW-0482">Metalloprotease</keyword>
<gene>
    <name evidence="4" type="ORF">AAGW17_02460</name>
</gene>
<evidence type="ECO:0000256" key="1">
    <source>
        <dbReference type="PIRNR" id="PIRNR006615"/>
    </source>
</evidence>
<keyword evidence="1" id="KW-0378">Hydrolase</keyword>
<dbReference type="Pfam" id="PF02074">
    <property type="entry name" value="Peptidase_M32"/>
    <property type="match status" value="1"/>
</dbReference>
<reference evidence="4" key="1">
    <citation type="submission" date="2024-05" db="EMBL/GenBank/DDBJ databases">
        <title>Characterization of a novel Rickettsia species. (Rickettsia oklahomia sp. nov.) from Amblyomma americanum ticks.</title>
        <authorList>
            <person name="Korla P.K."/>
            <person name="Karounos M."/>
            <person name="Wilson J.M."/>
            <person name="Little S.E."/>
            <person name="Qurollo B.A."/>
        </authorList>
    </citation>
    <scope>NUCLEOTIDE SEQUENCE</scope>
    <source>
        <strain evidence="4">Oklahoma-10</strain>
    </source>
</reference>
<dbReference type="InterPro" id="IPR001333">
    <property type="entry name" value="Peptidase_M32_Taq"/>
</dbReference>
<comment type="catalytic activity">
    <reaction evidence="1">
        <text>Release of a C-terminal amino acid with broad specificity, except for -Pro.</text>
        <dbReference type="EC" id="3.4.17.19"/>
    </reaction>
</comment>
<proteinExistence type="inferred from homology"/>
<dbReference type="AlphaFoldDB" id="A0AAU7C0N1"/>
<comment type="cofactor">
    <cofactor evidence="2">
        <name>Zn(2+)</name>
        <dbReference type="ChEBI" id="CHEBI:29105"/>
    </cofactor>
    <text evidence="2">Binds 1 zinc ion per subunit.</text>
</comment>
<keyword evidence="1 4" id="KW-0121">Carboxypeptidase</keyword>
<protein>
    <recommendedName>
        <fullName evidence="1">Metal-dependent carboxypeptidase</fullName>
        <ecNumber evidence="1">3.4.17.19</ecNumber>
    </recommendedName>
</protein>
<organism evidence="4">
    <name type="scientific">Rickettsia oklahomensis</name>
    <dbReference type="NCBI Taxonomy" id="3141789"/>
    <lineage>
        <taxon>Bacteria</taxon>
        <taxon>Pseudomonadati</taxon>
        <taxon>Pseudomonadota</taxon>
        <taxon>Alphaproteobacteria</taxon>
        <taxon>Rickettsiales</taxon>
        <taxon>Rickettsiaceae</taxon>
        <taxon>Rickettsieae</taxon>
        <taxon>Rickettsia</taxon>
        <taxon>belli group</taxon>
    </lineage>
</organism>
<evidence type="ECO:0000256" key="2">
    <source>
        <dbReference type="PIRSR" id="PIRSR006615-1"/>
    </source>
</evidence>
<evidence type="ECO:0000313" key="4">
    <source>
        <dbReference type="EMBL" id="XBG66720.1"/>
    </source>
</evidence>
<feature type="active site" description="Proton donor/acceptor" evidence="3">
    <location>
        <position position="264"/>
    </location>
</feature>
<dbReference type="PIRSF" id="PIRSF006615">
    <property type="entry name" value="Zn_crbxpep_Taq"/>
    <property type="match status" value="1"/>
</dbReference>
<dbReference type="CDD" id="cd06460">
    <property type="entry name" value="M32_Taq"/>
    <property type="match status" value="1"/>
</dbReference>
<comment type="similarity">
    <text evidence="1">Belongs to the peptidase M32 family.</text>
</comment>
<dbReference type="EC" id="3.4.17.19" evidence="1"/>
<sequence length="495" mass="57388">MNNYTKLENEFSNISHFNNILSILYWDIAVNMPIGSGESRSNEIVTLTSHVHAMLKSPILQELLSKAKEESKNLNYWQNANIREIERKVKDANCVDEQLQKKLVAATNKAELVWREARKNNDYNLFKPHLQKVLYYTKEIAKARADVFNCRLYDSLIDMYDPSRQSSEIKQVFSVLKKALRVLINKVLEKQNSTKELVKNIRLDPEIQKCIGKRIIEIMQFDLKKGRLDESLHPFCGGTPNDIRLTTRYDKDNFISGLMGIIHETGHALYEQNLPEMYKGQPVGLAKGIAFHESQSLFMEMQIGRSREFTEFLAKLLHNEFNIKGKEYSAENLYRKITRVMPDFIRVDADELTYPMHVILRFEIEELLINGDLNLDELPNFWDSKMEEYLGIKPSSFSNGCLQDIHWSHGSFGYFPAYTNGAIIASMVMKKVQEIHPNIKEDILKGDFSNLNNYLNKNFRNLGSLKNSTDLLKSVSGEDKINPEGYIKYLERKYL</sequence>
<dbReference type="Gene3D" id="1.10.1370.30">
    <property type="match status" value="1"/>
</dbReference>
<dbReference type="PROSITE" id="PS52034">
    <property type="entry name" value="PEPTIDASE_M32"/>
    <property type="match status" value="1"/>
</dbReference>
<dbReference type="GO" id="GO:0006508">
    <property type="term" value="P:proteolysis"/>
    <property type="evidence" value="ECO:0007669"/>
    <property type="project" value="UniProtKB-UniRule"/>
</dbReference>
<comment type="function">
    <text evidence="1">Broad specificity carboxypetidase that releases amino acids sequentially from the C-terminus, including neutral, aromatic, polar and basic residues.</text>
</comment>
<dbReference type="RefSeq" id="WP_347939345.1">
    <property type="nucleotide sequence ID" value="NZ_CP157197.1"/>
</dbReference>
<dbReference type="GO" id="GO:0004181">
    <property type="term" value="F:metallocarboxypeptidase activity"/>
    <property type="evidence" value="ECO:0007669"/>
    <property type="project" value="UniProtKB-UniRule"/>
</dbReference>
<keyword evidence="2" id="KW-0862">Zinc</keyword>
<dbReference type="PRINTS" id="PR00998">
    <property type="entry name" value="CRBOXYPTASET"/>
</dbReference>
<dbReference type="KEGG" id="rof:AAGW17_02460"/>
<keyword evidence="1 2" id="KW-0479">Metal-binding</keyword>
<dbReference type="GO" id="GO:0046872">
    <property type="term" value="F:metal ion binding"/>
    <property type="evidence" value="ECO:0007669"/>
    <property type="project" value="UniProtKB-KW"/>
</dbReference>
<name>A0AAU7C0N1_9RICK</name>